<name>A0A556AVA6_9BURK</name>
<dbReference type="RefSeq" id="WP_143947919.1">
    <property type="nucleotide sequence ID" value="NZ_BAABMB010000002.1"/>
</dbReference>
<dbReference type="InterPro" id="IPR042100">
    <property type="entry name" value="Bug_dom1"/>
</dbReference>
<accession>A0A556AVA6</accession>
<dbReference type="SUPFAM" id="SSF53850">
    <property type="entry name" value="Periplasmic binding protein-like II"/>
    <property type="match status" value="1"/>
</dbReference>
<dbReference type="PIRSF" id="PIRSF017082">
    <property type="entry name" value="YflP"/>
    <property type="match status" value="1"/>
</dbReference>
<protein>
    <submittedName>
        <fullName evidence="2">Tripartite tricarboxylate transporter substrate binding protein</fullName>
    </submittedName>
</protein>
<dbReference type="EMBL" id="VLTJ01000017">
    <property type="protein sequence ID" value="TSH96305.1"/>
    <property type="molecule type" value="Genomic_DNA"/>
</dbReference>
<dbReference type="OrthoDB" id="8675076at2"/>
<evidence type="ECO:0000313" key="2">
    <source>
        <dbReference type="EMBL" id="TSH96305.1"/>
    </source>
</evidence>
<dbReference type="InterPro" id="IPR005064">
    <property type="entry name" value="BUG"/>
</dbReference>
<sequence>MRHATKRQDRLVTPTVDVRRRRVLLAAAAGAALGAGSYAPFARSNTPLRLVVPYEPGGSADIVGRAAGRWLNERLGRPVIVENKGGAGASLGTEAVVRSPADGNTLLVHTGTIAVEAAAQKKLPYNAQRDLVPVAMVAEGAFALLVNPRVPVNSVAELIEYCKAAPGKYNYASSGIGTSVHLSMELFKSMAGINVMHIPYKGGAPSLNAVASGETEMMMNPLATAKPLGLDGRVRALAVSTKSRTSLWPELPSLDAAGVPGYDTSVWYGLSAPAGTPQDIVEELAATLGASASEPANKTWLNAQGLEPVGDKPAEFKGKIEREIQVWATLIKESGLKLE</sequence>
<reference evidence="2 3" key="1">
    <citation type="submission" date="2019-07" db="EMBL/GenBank/DDBJ databases">
        <title>Qingshengfaniella alkalisoli gen. nov., sp. nov., isolated from saline soil.</title>
        <authorList>
            <person name="Xu L."/>
            <person name="Huang X.-X."/>
            <person name="Sun J.-Q."/>
        </authorList>
    </citation>
    <scope>NUCLEOTIDE SEQUENCE [LARGE SCALE GENOMIC DNA]</scope>
    <source>
        <strain evidence="2 3">DSM 27279</strain>
    </source>
</reference>
<dbReference type="InterPro" id="IPR006311">
    <property type="entry name" value="TAT_signal"/>
</dbReference>
<comment type="similarity">
    <text evidence="1">Belongs to the UPF0065 (bug) family.</text>
</comment>
<gene>
    <name evidence="2" type="ORF">FOZ76_09515</name>
</gene>
<evidence type="ECO:0000256" key="1">
    <source>
        <dbReference type="ARBA" id="ARBA00006987"/>
    </source>
</evidence>
<keyword evidence="3" id="KW-1185">Reference proteome</keyword>
<evidence type="ECO:0000313" key="3">
    <source>
        <dbReference type="Proteomes" id="UP000318405"/>
    </source>
</evidence>
<dbReference type="PANTHER" id="PTHR42928:SF5">
    <property type="entry name" value="BLR1237 PROTEIN"/>
    <property type="match status" value="1"/>
</dbReference>
<comment type="caution">
    <text evidence="2">The sequence shown here is derived from an EMBL/GenBank/DDBJ whole genome shotgun (WGS) entry which is preliminary data.</text>
</comment>
<dbReference type="Gene3D" id="3.40.190.150">
    <property type="entry name" value="Bordetella uptake gene, domain 1"/>
    <property type="match status" value="1"/>
</dbReference>
<dbReference type="PANTHER" id="PTHR42928">
    <property type="entry name" value="TRICARBOXYLATE-BINDING PROTEIN"/>
    <property type="match status" value="1"/>
</dbReference>
<dbReference type="Proteomes" id="UP000318405">
    <property type="component" value="Unassembled WGS sequence"/>
</dbReference>
<proteinExistence type="inferred from homology"/>
<dbReference type="Pfam" id="PF03401">
    <property type="entry name" value="TctC"/>
    <property type="match status" value="1"/>
</dbReference>
<dbReference type="AlphaFoldDB" id="A0A556AVA6"/>
<dbReference type="PROSITE" id="PS51318">
    <property type="entry name" value="TAT"/>
    <property type="match status" value="1"/>
</dbReference>
<dbReference type="CDD" id="cd13578">
    <property type="entry name" value="PBP2_Bug27"/>
    <property type="match status" value="1"/>
</dbReference>
<dbReference type="Gene3D" id="3.40.190.10">
    <property type="entry name" value="Periplasmic binding protein-like II"/>
    <property type="match status" value="1"/>
</dbReference>
<organism evidence="2 3">
    <name type="scientific">Verticiella sediminum</name>
    <dbReference type="NCBI Taxonomy" id="1247510"/>
    <lineage>
        <taxon>Bacteria</taxon>
        <taxon>Pseudomonadati</taxon>
        <taxon>Pseudomonadota</taxon>
        <taxon>Betaproteobacteria</taxon>
        <taxon>Burkholderiales</taxon>
        <taxon>Alcaligenaceae</taxon>
        <taxon>Verticiella</taxon>
    </lineage>
</organism>